<evidence type="ECO:0000259" key="5">
    <source>
        <dbReference type="PROSITE" id="PS01124"/>
    </source>
</evidence>
<dbReference type="Pfam" id="PF12852">
    <property type="entry name" value="Cupin_6"/>
    <property type="match status" value="1"/>
</dbReference>
<dbReference type="PRINTS" id="PR00032">
    <property type="entry name" value="HTHARAC"/>
</dbReference>
<dbReference type="GO" id="GO:0043565">
    <property type="term" value="F:sequence-specific DNA binding"/>
    <property type="evidence" value="ECO:0007669"/>
    <property type="project" value="InterPro"/>
</dbReference>
<evidence type="ECO:0000256" key="2">
    <source>
        <dbReference type="ARBA" id="ARBA00023125"/>
    </source>
</evidence>
<dbReference type="PANTHER" id="PTHR46796:SF7">
    <property type="entry name" value="ARAC FAMILY TRANSCRIPTIONAL REGULATOR"/>
    <property type="match status" value="1"/>
</dbReference>
<feature type="domain" description="HTH araC/xylS-type" evidence="5">
    <location>
        <begin position="218"/>
        <end position="316"/>
    </location>
</feature>
<dbReference type="InterPro" id="IPR032783">
    <property type="entry name" value="AraC_lig"/>
</dbReference>
<dbReference type="EMBL" id="JABEQJ010000010">
    <property type="protein sequence ID" value="MBB2160360.1"/>
    <property type="molecule type" value="Genomic_DNA"/>
</dbReference>
<dbReference type="AlphaFoldDB" id="A0A7W4ICI9"/>
<dbReference type="InterPro" id="IPR020449">
    <property type="entry name" value="Tscrpt_reg_AraC-type_HTH"/>
</dbReference>
<name>A0A7W4ICI9_9PROT</name>
<reference evidence="6 7" key="1">
    <citation type="submission" date="2020-04" db="EMBL/GenBank/DDBJ databases">
        <title>Description of novel Gluconacetobacter.</title>
        <authorList>
            <person name="Sombolestani A."/>
        </authorList>
    </citation>
    <scope>NUCLEOTIDE SEQUENCE [LARGE SCALE GENOMIC DNA]</scope>
    <source>
        <strain evidence="6 7">LMG 19747</strain>
    </source>
</reference>
<evidence type="ECO:0000256" key="1">
    <source>
        <dbReference type="ARBA" id="ARBA00023015"/>
    </source>
</evidence>
<evidence type="ECO:0000313" key="6">
    <source>
        <dbReference type="EMBL" id="MBB2160360.1"/>
    </source>
</evidence>
<dbReference type="InterPro" id="IPR050204">
    <property type="entry name" value="AraC_XylS_family_regulators"/>
</dbReference>
<evidence type="ECO:0000256" key="3">
    <source>
        <dbReference type="ARBA" id="ARBA00023163"/>
    </source>
</evidence>
<dbReference type="Pfam" id="PF12833">
    <property type="entry name" value="HTH_18"/>
    <property type="match status" value="1"/>
</dbReference>
<keyword evidence="3" id="KW-0804">Transcription</keyword>
<gene>
    <name evidence="6" type="ORF">HLH48_09265</name>
</gene>
<dbReference type="PANTHER" id="PTHR46796">
    <property type="entry name" value="HTH-TYPE TRANSCRIPTIONAL ACTIVATOR RHAS-RELATED"/>
    <property type="match status" value="1"/>
</dbReference>
<evidence type="ECO:0000313" key="7">
    <source>
        <dbReference type="Proteomes" id="UP000589085"/>
    </source>
</evidence>
<dbReference type="InterPro" id="IPR009057">
    <property type="entry name" value="Homeodomain-like_sf"/>
</dbReference>
<dbReference type="PROSITE" id="PS00041">
    <property type="entry name" value="HTH_ARAC_FAMILY_1"/>
    <property type="match status" value="1"/>
</dbReference>
<dbReference type="Gene3D" id="1.10.10.60">
    <property type="entry name" value="Homeodomain-like"/>
    <property type="match status" value="2"/>
</dbReference>
<sequence length="338" mass="36062">MGHGSVFCCVSSDCAAKDPLSDVLALLRPRSAISVGLDAGGEWAIRFPAYEGIKFNTVLRGACWVRVEGETDLVRIEAGDCFLLTRGRPFLFATDPILPAIHSATIYDAARDGVATCNGGGDFLLIGGRFFFEGDHAGLLCGALPPIVHVRDASNQAAVLRWSLEQLATEMRDGSVGSALMADHLAQIMLLQVLRLWLASENRGAGGWLGALADPRLARAIGAMHADPARKWTLAALAGMAGMSRTVFAVRFRAVVGQTPLDYLVGWRMRLAADRLRRTGGRVADIGYSVGYESEAAFSAAFRRVLGLTPMQHRRAAAGGRGGRSPAAADRGNGDRAW</sequence>
<dbReference type="SUPFAM" id="SSF46689">
    <property type="entry name" value="Homeodomain-like"/>
    <property type="match status" value="2"/>
</dbReference>
<dbReference type="PROSITE" id="PS01124">
    <property type="entry name" value="HTH_ARAC_FAMILY_2"/>
    <property type="match status" value="1"/>
</dbReference>
<keyword evidence="1" id="KW-0805">Transcription regulation</keyword>
<dbReference type="InterPro" id="IPR018062">
    <property type="entry name" value="HTH_AraC-typ_CS"/>
</dbReference>
<dbReference type="Proteomes" id="UP000589085">
    <property type="component" value="Unassembled WGS sequence"/>
</dbReference>
<dbReference type="InterPro" id="IPR018060">
    <property type="entry name" value="HTH_AraC"/>
</dbReference>
<keyword evidence="2" id="KW-0238">DNA-binding</keyword>
<dbReference type="SMART" id="SM00342">
    <property type="entry name" value="HTH_ARAC"/>
    <property type="match status" value="1"/>
</dbReference>
<feature type="region of interest" description="Disordered" evidence="4">
    <location>
        <begin position="315"/>
        <end position="338"/>
    </location>
</feature>
<protein>
    <submittedName>
        <fullName evidence="6">AraC family transcriptional regulator</fullName>
    </submittedName>
</protein>
<organism evidence="6 7">
    <name type="scientific">Gluconacetobacter sacchari</name>
    <dbReference type="NCBI Taxonomy" id="92759"/>
    <lineage>
        <taxon>Bacteria</taxon>
        <taxon>Pseudomonadati</taxon>
        <taxon>Pseudomonadota</taxon>
        <taxon>Alphaproteobacteria</taxon>
        <taxon>Acetobacterales</taxon>
        <taxon>Acetobacteraceae</taxon>
        <taxon>Gluconacetobacter</taxon>
    </lineage>
</organism>
<proteinExistence type="predicted"/>
<comment type="caution">
    <text evidence="6">The sequence shown here is derived from an EMBL/GenBank/DDBJ whole genome shotgun (WGS) entry which is preliminary data.</text>
</comment>
<dbReference type="GO" id="GO:0003700">
    <property type="term" value="F:DNA-binding transcription factor activity"/>
    <property type="evidence" value="ECO:0007669"/>
    <property type="project" value="InterPro"/>
</dbReference>
<accession>A0A7W4ICI9</accession>
<evidence type="ECO:0000256" key="4">
    <source>
        <dbReference type="SAM" id="MobiDB-lite"/>
    </source>
</evidence>